<keyword evidence="6" id="KW-0732">Signal</keyword>
<keyword evidence="9" id="KW-1185">Reference proteome</keyword>
<evidence type="ECO:0000256" key="3">
    <source>
        <dbReference type="ARBA" id="ARBA00022670"/>
    </source>
</evidence>
<feature type="chain" id="PRO_5041020577" description="Carboxypeptidase" evidence="6">
    <location>
        <begin position="25"/>
        <end position="678"/>
    </location>
</feature>
<dbReference type="PANTHER" id="PTHR11802:SF479">
    <property type="entry name" value="CARBOXYPEPTIDASE"/>
    <property type="match status" value="1"/>
</dbReference>
<proteinExistence type="inferred from homology"/>
<evidence type="ECO:0000256" key="6">
    <source>
        <dbReference type="RuleBase" id="RU361156"/>
    </source>
</evidence>
<dbReference type="Gene3D" id="3.40.50.1820">
    <property type="entry name" value="alpha/beta hydrolase"/>
    <property type="match status" value="1"/>
</dbReference>
<evidence type="ECO:0000256" key="7">
    <source>
        <dbReference type="SAM" id="Phobius"/>
    </source>
</evidence>
<organism evidence="8 9">
    <name type="scientific">Lentinula detonsa</name>
    <dbReference type="NCBI Taxonomy" id="2804962"/>
    <lineage>
        <taxon>Eukaryota</taxon>
        <taxon>Fungi</taxon>
        <taxon>Dikarya</taxon>
        <taxon>Basidiomycota</taxon>
        <taxon>Agaricomycotina</taxon>
        <taxon>Agaricomycetes</taxon>
        <taxon>Agaricomycetidae</taxon>
        <taxon>Agaricales</taxon>
        <taxon>Marasmiineae</taxon>
        <taxon>Omphalotaceae</taxon>
        <taxon>Lentinula</taxon>
    </lineage>
</organism>
<dbReference type="EMBL" id="JANVFU010000005">
    <property type="protein sequence ID" value="KAJ3745335.1"/>
    <property type="molecule type" value="Genomic_DNA"/>
</dbReference>
<feature type="signal peptide" evidence="6">
    <location>
        <begin position="1"/>
        <end position="24"/>
    </location>
</feature>
<dbReference type="InterPro" id="IPR001563">
    <property type="entry name" value="Peptidase_S10"/>
</dbReference>
<evidence type="ECO:0000313" key="8">
    <source>
        <dbReference type="EMBL" id="KAJ3745335.1"/>
    </source>
</evidence>
<dbReference type="EC" id="3.4.16.-" evidence="6"/>
<dbReference type="PROSITE" id="PS00131">
    <property type="entry name" value="CARBOXYPEPT_SER_SER"/>
    <property type="match status" value="1"/>
</dbReference>
<evidence type="ECO:0000256" key="2">
    <source>
        <dbReference type="ARBA" id="ARBA00022645"/>
    </source>
</evidence>
<dbReference type="InterPro" id="IPR018202">
    <property type="entry name" value="Ser_caboxypep_ser_AS"/>
</dbReference>
<dbReference type="Proteomes" id="UP001142393">
    <property type="component" value="Unassembled WGS sequence"/>
</dbReference>
<sequence>MIMTTTSRRFKTVLVLCITGLTTSQSLPSSFPQIYSGAPSGDYSPEWQSYFEVTDPLPNVTFPLTRSFAGNLPVQRTGHPNDTLFFWAFEHQNGSLTSNSSSEPWGIWLNGGPGSSSMAGMFFENGPMHINGDYSMAANTEFSWDTVADYVWIDQPVGIGFSTADEDGYVSGEDQMGTDFLGFLSNLVKVFPSLATRPLHITGESYAGTYIPYILKAYFESPNPPVTIVKIAIGDGSVGSGPEFQDLPAVTVIETYPQLINYDPEVFKYFQEQSHLCGYDVNLTYPQNGTIPTLKYVPSIYDTDSAGSFSSRLQFSKNFKNRSFRSRLLSRFQERSRAEDLRPFAKSTHFRKREERRQDWVRSKRDLTGRANGTIDSRYGCDLLDEFIDYAINFTFPWTLSQPDGGVFDVYNIPDALDPEVPIDASVFLNDNRTRTAIHAPTSKDWVLDFDFTFGALESNDPSKPMTFLTDLATNSTANGVGFVFFSGNDDSLIAHRGTEGSYHSVFLLTNTTFGGIQGFTRKPATPWTDDTGDFAGIVHQERNWTYVLFKGAGHLVAATAPKAAKVFLQQFVFGTNTTGLVTGSTVTGGEDPTLAEDVMPGSDPIFYGSLSTESSTIWPEATRAAWTSFIQTETATVTTTPIPTSNAVSTNSGAVRCAASCYYILAVLTMFLYAFFL</sequence>
<keyword evidence="5" id="KW-0325">Glycoprotein</keyword>
<dbReference type="GO" id="GO:0004185">
    <property type="term" value="F:serine-type carboxypeptidase activity"/>
    <property type="evidence" value="ECO:0007669"/>
    <property type="project" value="UniProtKB-UniRule"/>
</dbReference>
<keyword evidence="2 6" id="KW-0121">Carboxypeptidase</keyword>
<dbReference type="PRINTS" id="PR00724">
    <property type="entry name" value="CRBOXYPTASEC"/>
</dbReference>
<dbReference type="Pfam" id="PF00450">
    <property type="entry name" value="Peptidase_S10"/>
    <property type="match status" value="2"/>
</dbReference>
<gene>
    <name evidence="8" type="ORF">DFH05DRAFT_1609227</name>
</gene>
<dbReference type="SUPFAM" id="SSF53474">
    <property type="entry name" value="alpha/beta-Hydrolases"/>
    <property type="match status" value="1"/>
</dbReference>
<reference evidence="8 9" key="1">
    <citation type="journal article" date="2023" name="Proc. Natl. Acad. Sci. U.S.A.">
        <title>A global phylogenomic analysis of the shiitake genus Lentinula.</title>
        <authorList>
            <person name="Sierra-Patev S."/>
            <person name="Min B."/>
            <person name="Naranjo-Ortiz M."/>
            <person name="Looney B."/>
            <person name="Konkel Z."/>
            <person name="Slot J.C."/>
            <person name="Sakamoto Y."/>
            <person name="Steenwyk J.L."/>
            <person name="Rokas A."/>
            <person name="Carro J."/>
            <person name="Camarero S."/>
            <person name="Ferreira P."/>
            <person name="Molpeceres G."/>
            <person name="Ruiz-Duenas F.J."/>
            <person name="Serrano A."/>
            <person name="Henrissat B."/>
            <person name="Drula E."/>
            <person name="Hughes K.W."/>
            <person name="Mata J.L."/>
            <person name="Ishikawa N.K."/>
            <person name="Vargas-Isla R."/>
            <person name="Ushijima S."/>
            <person name="Smith C.A."/>
            <person name="Donoghue J."/>
            <person name="Ahrendt S."/>
            <person name="Andreopoulos W."/>
            <person name="He G."/>
            <person name="LaButti K."/>
            <person name="Lipzen A."/>
            <person name="Ng V."/>
            <person name="Riley R."/>
            <person name="Sandor L."/>
            <person name="Barry K."/>
            <person name="Martinez A.T."/>
            <person name="Xiao Y."/>
            <person name="Gibbons J.G."/>
            <person name="Terashima K."/>
            <person name="Grigoriev I.V."/>
            <person name="Hibbett D."/>
        </authorList>
    </citation>
    <scope>NUCLEOTIDE SEQUENCE [LARGE SCALE GENOMIC DNA]</scope>
    <source>
        <strain evidence="8 9">TFB7810</strain>
    </source>
</reference>
<protein>
    <recommendedName>
        <fullName evidence="6">Carboxypeptidase</fullName>
        <ecNumber evidence="6">3.4.16.-</ecNumber>
    </recommendedName>
</protein>
<evidence type="ECO:0000256" key="4">
    <source>
        <dbReference type="ARBA" id="ARBA00022801"/>
    </source>
</evidence>
<evidence type="ECO:0000256" key="5">
    <source>
        <dbReference type="ARBA" id="ARBA00023180"/>
    </source>
</evidence>
<dbReference type="InterPro" id="IPR029058">
    <property type="entry name" value="AB_hydrolase_fold"/>
</dbReference>
<keyword evidence="7" id="KW-0472">Membrane</keyword>
<evidence type="ECO:0000313" key="9">
    <source>
        <dbReference type="Proteomes" id="UP001142393"/>
    </source>
</evidence>
<keyword evidence="7" id="KW-0812">Transmembrane</keyword>
<accession>A0A9W8TYP5</accession>
<dbReference type="GO" id="GO:0006508">
    <property type="term" value="P:proteolysis"/>
    <property type="evidence" value="ECO:0007669"/>
    <property type="project" value="UniProtKB-KW"/>
</dbReference>
<comment type="caution">
    <text evidence="8">The sequence shown here is derived from an EMBL/GenBank/DDBJ whole genome shotgun (WGS) entry which is preliminary data.</text>
</comment>
<dbReference type="PANTHER" id="PTHR11802">
    <property type="entry name" value="SERINE PROTEASE FAMILY S10 SERINE CARBOXYPEPTIDASE"/>
    <property type="match status" value="1"/>
</dbReference>
<comment type="similarity">
    <text evidence="1 6">Belongs to the peptidase S10 family.</text>
</comment>
<keyword evidence="4 6" id="KW-0378">Hydrolase</keyword>
<keyword evidence="7" id="KW-1133">Transmembrane helix</keyword>
<feature type="transmembrane region" description="Helical" evidence="7">
    <location>
        <begin position="654"/>
        <end position="677"/>
    </location>
</feature>
<keyword evidence="3 6" id="KW-0645">Protease</keyword>
<dbReference type="AlphaFoldDB" id="A0A9W8TYP5"/>
<evidence type="ECO:0000256" key="1">
    <source>
        <dbReference type="ARBA" id="ARBA00009431"/>
    </source>
</evidence>
<name>A0A9W8TYP5_9AGAR</name>